<evidence type="ECO:0000256" key="9">
    <source>
        <dbReference type="SAM" id="Phobius"/>
    </source>
</evidence>
<dbReference type="InterPro" id="IPR002401">
    <property type="entry name" value="Cyt_P450_E_grp-I"/>
</dbReference>
<keyword evidence="7" id="KW-0503">Monooxygenase</keyword>
<sequence length="556" mass="62264">MALAGIPNCFSCSAILFTGSLVFAGLGVVSHLLYFIHGELNKQAGNIVVFFITTYTVLLGLCMFPCGATSQAWLVATVFFATYQIALGSSIAVYRLLLHRSSCFPGPKQAALTKWYGAFVARKTQRYHAELRRLHQTYGDIVRTGPRELSINRVDAIKEIYGNNSKCLKGPWYDMGGTGFNLHRTRNPILHAKQRPLWEQGFREMSGHISKIEIKITSLLRFLRSAPSNADVVTIFELFSFKLMAFIIFSQDIDGEPALDTDVSKSHEQLRQSQRAIGTFGHVPWYYSVSSKFKFLIPENDGFTRLATRMIDQRRTINPDVPDLFSYLLPSEKNGEGAGFPMSWEARLAMVAGSGNVSSALISLVFYLAANPNALKQLQDEVDPLLNSGNFNPKLRHPVLSSIMFETFRLQPLVPNGGERVSPPQGFAIGDTFIPGDCVIKVPTYTLFRDERYFARPDEWVPERWSTQPNLVKNPSAFIPFSIGPYSCVGRPLGTVEISLVLAHLVHNFDLQLSEGQNPQDFDSLGQDHFGMTFPPGSLRIDFKSRKRNKDELSRI</sequence>
<dbReference type="EMBL" id="DF977471">
    <property type="protein sequence ID" value="GAP87504.1"/>
    <property type="molecule type" value="Genomic_DNA"/>
</dbReference>
<evidence type="ECO:0000256" key="1">
    <source>
        <dbReference type="ARBA" id="ARBA00001971"/>
    </source>
</evidence>
<feature type="transmembrane region" description="Helical" evidence="9">
    <location>
        <begin position="72"/>
        <end position="98"/>
    </location>
</feature>
<evidence type="ECO:0000256" key="4">
    <source>
        <dbReference type="ARBA" id="ARBA00022723"/>
    </source>
</evidence>
<keyword evidence="9" id="KW-0812">Transmembrane</keyword>
<dbReference type="OrthoDB" id="6692864at2759"/>
<dbReference type="InterPro" id="IPR036396">
    <property type="entry name" value="Cyt_P450_sf"/>
</dbReference>
<evidence type="ECO:0000256" key="7">
    <source>
        <dbReference type="ARBA" id="ARBA00023033"/>
    </source>
</evidence>
<name>A0A1W2THB7_ROSNE</name>
<organism evidence="10">
    <name type="scientific">Rosellinia necatrix</name>
    <name type="common">White root-rot fungus</name>
    <dbReference type="NCBI Taxonomy" id="77044"/>
    <lineage>
        <taxon>Eukaryota</taxon>
        <taxon>Fungi</taxon>
        <taxon>Dikarya</taxon>
        <taxon>Ascomycota</taxon>
        <taxon>Pezizomycotina</taxon>
        <taxon>Sordariomycetes</taxon>
        <taxon>Xylariomycetidae</taxon>
        <taxon>Xylariales</taxon>
        <taxon>Xylariaceae</taxon>
        <taxon>Rosellinia</taxon>
    </lineage>
</organism>
<keyword evidence="3 8" id="KW-0349">Heme</keyword>
<keyword evidence="9" id="KW-0472">Membrane</keyword>
<feature type="transmembrane region" description="Helical" evidence="9">
    <location>
        <begin position="14"/>
        <end position="35"/>
    </location>
</feature>
<dbReference type="PANTHER" id="PTHR24305">
    <property type="entry name" value="CYTOCHROME P450"/>
    <property type="match status" value="1"/>
</dbReference>
<dbReference type="GO" id="GO:0020037">
    <property type="term" value="F:heme binding"/>
    <property type="evidence" value="ECO:0007669"/>
    <property type="project" value="InterPro"/>
</dbReference>
<gene>
    <name evidence="10" type="ORF">SAMD00023353_2600460</name>
</gene>
<dbReference type="InterPro" id="IPR050121">
    <property type="entry name" value="Cytochrome_P450_monoxygenase"/>
</dbReference>
<dbReference type="GO" id="GO:0005506">
    <property type="term" value="F:iron ion binding"/>
    <property type="evidence" value="ECO:0007669"/>
    <property type="project" value="InterPro"/>
</dbReference>
<dbReference type="SUPFAM" id="SSF48264">
    <property type="entry name" value="Cytochrome P450"/>
    <property type="match status" value="1"/>
</dbReference>
<dbReference type="AlphaFoldDB" id="A0A1W2THB7"/>
<comment type="similarity">
    <text evidence="2">Belongs to the cytochrome P450 family.</text>
</comment>
<dbReference type="PRINTS" id="PR00385">
    <property type="entry name" value="P450"/>
</dbReference>
<dbReference type="Gene3D" id="1.10.630.10">
    <property type="entry name" value="Cytochrome P450"/>
    <property type="match status" value="1"/>
</dbReference>
<evidence type="ECO:0000256" key="3">
    <source>
        <dbReference type="ARBA" id="ARBA00022617"/>
    </source>
</evidence>
<dbReference type="OMA" id="AYIEMRI"/>
<evidence type="ECO:0000313" key="10">
    <source>
        <dbReference type="EMBL" id="GAP87504.1"/>
    </source>
</evidence>
<keyword evidence="5" id="KW-0560">Oxidoreductase</keyword>
<dbReference type="STRING" id="77044.A0A1W2THB7"/>
<dbReference type="PRINTS" id="PR00463">
    <property type="entry name" value="EP450I"/>
</dbReference>
<dbReference type="Proteomes" id="UP000054516">
    <property type="component" value="Unassembled WGS sequence"/>
</dbReference>
<keyword evidence="9" id="KW-1133">Transmembrane helix</keyword>
<keyword evidence="11" id="KW-1185">Reference proteome</keyword>
<proteinExistence type="inferred from homology"/>
<dbReference type="GO" id="GO:0004497">
    <property type="term" value="F:monooxygenase activity"/>
    <property type="evidence" value="ECO:0007669"/>
    <property type="project" value="UniProtKB-KW"/>
</dbReference>
<dbReference type="PANTHER" id="PTHR24305:SF187">
    <property type="entry name" value="P450, PUTATIVE (EUROFUNG)-RELATED"/>
    <property type="match status" value="1"/>
</dbReference>
<dbReference type="InterPro" id="IPR001128">
    <property type="entry name" value="Cyt_P450"/>
</dbReference>
<evidence type="ECO:0000313" key="11">
    <source>
        <dbReference type="Proteomes" id="UP000054516"/>
    </source>
</evidence>
<keyword evidence="6 8" id="KW-0408">Iron</keyword>
<feature type="binding site" description="axial binding residue" evidence="8">
    <location>
        <position position="488"/>
    </location>
    <ligand>
        <name>heme</name>
        <dbReference type="ChEBI" id="CHEBI:30413"/>
    </ligand>
    <ligandPart>
        <name>Fe</name>
        <dbReference type="ChEBI" id="CHEBI:18248"/>
    </ligandPart>
</feature>
<dbReference type="GO" id="GO:0016705">
    <property type="term" value="F:oxidoreductase activity, acting on paired donors, with incorporation or reduction of molecular oxygen"/>
    <property type="evidence" value="ECO:0007669"/>
    <property type="project" value="InterPro"/>
</dbReference>
<keyword evidence="4 8" id="KW-0479">Metal-binding</keyword>
<accession>A0A1W2THB7</accession>
<evidence type="ECO:0000256" key="5">
    <source>
        <dbReference type="ARBA" id="ARBA00023002"/>
    </source>
</evidence>
<reference evidence="10" key="1">
    <citation type="submission" date="2016-03" db="EMBL/GenBank/DDBJ databases">
        <title>Draft genome sequence of Rosellinia necatrix.</title>
        <authorList>
            <person name="Kanematsu S."/>
        </authorList>
    </citation>
    <scope>NUCLEOTIDE SEQUENCE [LARGE SCALE GENOMIC DNA]</scope>
    <source>
        <strain evidence="10">W97</strain>
    </source>
</reference>
<evidence type="ECO:0000256" key="6">
    <source>
        <dbReference type="ARBA" id="ARBA00023004"/>
    </source>
</evidence>
<evidence type="ECO:0000256" key="2">
    <source>
        <dbReference type="ARBA" id="ARBA00010617"/>
    </source>
</evidence>
<evidence type="ECO:0000256" key="8">
    <source>
        <dbReference type="PIRSR" id="PIRSR602401-1"/>
    </source>
</evidence>
<comment type="cofactor">
    <cofactor evidence="1 8">
        <name>heme</name>
        <dbReference type="ChEBI" id="CHEBI:30413"/>
    </cofactor>
</comment>
<dbReference type="Pfam" id="PF00067">
    <property type="entry name" value="p450"/>
    <property type="match status" value="1"/>
</dbReference>
<protein>
    <submittedName>
        <fullName evidence="10">Putative cytochrome P450</fullName>
    </submittedName>
</protein>
<feature type="transmembrane region" description="Helical" evidence="9">
    <location>
        <begin position="47"/>
        <end position="66"/>
    </location>
</feature>